<dbReference type="EMBL" id="AB996602">
    <property type="protein sequence ID" value="BAS01825.1"/>
    <property type="molecule type" value="Genomic_DNA"/>
</dbReference>
<keyword evidence="2 4" id="KW-0689">Ribosomal protein</keyword>
<dbReference type="PANTHER" id="PTHR23410">
    <property type="entry name" value="RIBOSOMAL PROTEIN L5-RELATED"/>
    <property type="match status" value="1"/>
</dbReference>
<keyword evidence="3" id="KW-0687">Ribonucleoprotein</keyword>
<keyword evidence="4" id="KW-0542">Nucleomorph</keyword>
<evidence type="ECO:0000313" key="4">
    <source>
        <dbReference type="EMBL" id="BAS01825.1"/>
    </source>
</evidence>
<dbReference type="SUPFAM" id="SSF53137">
    <property type="entry name" value="Translational machinery components"/>
    <property type="match status" value="1"/>
</dbReference>
<dbReference type="AlphaFoldDB" id="A0A0H5BKM0"/>
<dbReference type="InterPro" id="IPR005485">
    <property type="entry name" value="Rbsml_uL18_euk_arch"/>
</dbReference>
<dbReference type="GO" id="GO:0003735">
    <property type="term" value="F:structural constituent of ribosome"/>
    <property type="evidence" value="ECO:0007669"/>
    <property type="project" value="InterPro"/>
</dbReference>
<evidence type="ECO:0000256" key="2">
    <source>
        <dbReference type="ARBA" id="ARBA00022980"/>
    </source>
</evidence>
<proteinExistence type="inferred from homology"/>
<evidence type="ECO:0000256" key="1">
    <source>
        <dbReference type="ARBA" id="ARBA00007116"/>
    </source>
</evidence>
<accession>A0A0H5BKM0</accession>
<dbReference type="GO" id="GO:0000027">
    <property type="term" value="P:ribosomal large subunit assembly"/>
    <property type="evidence" value="ECO:0007669"/>
    <property type="project" value="TreeGrafter"/>
</dbReference>
<dbReference type="Pfam" id="PF17144">
    <property type="entry name" value="Ribosomal_L5e"/>
    <property type="match status" value="1"/>
</dbReference>
<gene>
    <name evidence="4" type="primary">rpl5</name>
</gene>
<dbReference type="GO" id="GO:0006412">
    <property type="term" value="P:translation"/>
    <property type="evidence" value="ECO:0007669"/>
    <property type="project" value="InterPro"/>
</dbReference>
<geneLocation type="nucleomorph" evidence="4"/>
<evidence type="ECO:0000256" key="3">
    <source>
        <dbReference type="ARBA" id="ARBA00023274"/>
    </source>
</evidence>
<dbReference type="GO" id="GO:0022625">
    <property type="term" value="C:cytosolic large ribosomal subunit"/>
    <property type="evidence" value="ECO:0007669"/>
    <property type="project" value="TreeGrafter"/>
</dbReference>
<reference evidence="4" key="1">
    <citation type="journal article" date="2015" name="Genome Biol. Evol.">
        <title>Nucleomorph Genome Sequences of Two Chlorarachniophytes, Amorphochlora amoebiformis and Lotharella vacuolata.</title>
        <authorList>
            <person name="Suzuki S."/>
            <person name="Shirato S."/>
            <person name="Hirakawa Y."/>
            <person name="Ishida K."/>
        </authorList>
    </citation>
    <scope>NUCLEOTIDE SEQUENCE</scope>
    <source>
        <strain evidence="4">CCMP2058</strain>
    </source>
</reference>
<organism evidence="4">
    <name type="scientific">Amorphochlora amoebiformis</name>
    <dbReference type="NCBI Taxonomy" id="1561963"/>
    <lineage>
        <taxon>Eukaryota</taxon>
        <taxon>Sar</taxon>
        <taxon>Rhizaria</taxon>
        <taxon>Cercozoa</taxon>
        <taxon>Chlorarachniophyceae</taxon>
        <taxon>Amorphochlora</taxon>
    </lineage>
</organism>
<comment type="similarity">
    <text evidence="1">Belongs to the universal ribosomal protein uL18 family.</text>
</comment>
<sequence>MITKVQKNSSYFSRFLVKYRRNRENKTNYKKKSKKNQYNYLKSKRNILICFYRISNFFVNCSLKYISLIGDVSIQLTDSKSLSFFGWVGNLKNTISNYLLGCLFSKNVTYYFSLFNKLAYISSIDLGYKNFSLQGRIFFFMKGLCDNGIQMPYNVKSIASYEKRCEIKNPLISNSEAILWNVIHNNTVIEYNPHSFQMFNHIVKTYRNISKYFFIIGKDSRLTTSKGIFKSKKSNLKSYKRVILWKFIKYNQMEQKLKYLGRIIKIFHKAV</sequence>
<protein>
    <submittedName>
        <fullName evidence="4">Ribosomal protein L5</fullName>
    </submittedName>
</protein>
<name>A0A0H5BKM0_9EUKA</name>
<dbReference type="PANTHER" id="PTHR23410:SF12">
    <property type="entry name" value="LARGE RIBOSOMAL SUBUNIT PROTEIN UL18"/>
    <property type="match status" value="1"/>
</dbReference>
<dbReference type="Gene3D" id="3.30.420.100">
    <property type="match status" value="1"/>
</dbReference>
<dbReference type="GO" id="GO:0008097">
    <property type="term" value="F:5S rRNA binding"/>
    <property type="evidence" value="ECO:0007669"/>
    <property type="project" value="InterPro"/>
</dbReference>